<dbReference type="STRING" id="1798661.A3D65_00090"/>
<evidence type="ECO:0000313" key="2">
    <source>
        <dbReference type="Proteomes" id="UP000177996"/>
    </source>
</evidence>
<comment type="caution">
    <text evidence="1">The sequence shown here is derived from an EMBL/GenBank/DDBJ whole genome shotgun (WGS) entry which is preliminary data.</text>
</comment>
<accession>A0A1G2D8V8</accession>
<organism evidence="1 2">
    <name type="scientific">Candidatus Lloydbacteria bacterium RIFCSPHIGHO2_02_FULL_50_13</name>
    <dbReference type="NCBI Taxonomy" id="1798661"/>
    <lineage>
        <taxon>Bacteria</taxon>
        <taxon>Candidatus Lloydiibacteriota</taxon>
    </lineage>
</organism>
<dbReference type="Proteomes" id="UP000177996">
    <property type="component" value="Unassembled WGS sequence"/>
</dbReference>
<protein>
    <submittedName>
        <fullName evidence="1">Uncharacterized protein</fullName>
    </submittedName>
</protein>
<name>A0A1G2D8V8_9BACT</name>
<proteinExistence type="predicted"/>
<reference evidence="1 2" key="1">
    <citation type="journal article" date="2016" name="Nat. Commun.">
        <title>Thousands of microbial genomes shed light on interconnected biogeochemical processes in an aquifer system.</title>
        <authorList>
            <person name="Anantharaman K."/>
            <person name="Brown C.T."/>
            <person name="Hug L.A."/>
            <person name="Sharon I."/>
            <person name="Castelle C.J."/>
            <person name="Probst A.J."/>
            <person name="Thomas B.C."/>
            <person name="Singh A."/>
            <person name="Wilkins M.J."/>
            <person name="Karaoz U."/>
            <person name="Brodie E.L."/>
            <person name="Williams K.H."/>
            <person name="Hubbard S.S."/>
            <person name="Banfield J.F."/>
        </authorList>
    </citation>
    <scope>NUCLEOTIDE SEQUENCE [LARGE SCALE GENOMIC DNA]</scope>
</reference>
<dbReference type="AlphaFoldDB" id="A0A1G2D8V8"/>
<sequence length="90" mass="10289">MRAYQPHLQCLADGKMQLQEGARFNDAVDLKATGKSRFRVSDYDIWFDFTSRYPGQNIVLFTLDAQKRDALLARLYVVTATWAANNKKAS</sequence>
<dbReference type="EMBL" id="MHLL01000014">
    <property type="protein sequence ID" value="OGZ09912.1"/>
    <property type="molecule type" value="Genomic_DNA"/>
</dbReference>
<gene>
    <name evidence="1" type="ORF">A3D65_00090</name>
</gene>
<evidence type="ECO:0000313" key="1">
    <source>
        <dbReference type="EMBL" id="OGZ09912.1"/>
    </source>
</evidence>